<comment type="caution">
    <text evidence="1">The sequence shown here is derived from an EMBL/GenBank/DDBJ whole genome shotgun (WGS) entry which is preliminary data.</text>
</comment>
<dbReference type="Proteomes" id="UP000232722">
    <property type="component" value="Unassembled WGS sequence"/>
</dbReference>
<proteinExistence type="predicted"/>
<gene>
    <name evidence="1" type="ORF">RhiirA5_495015</name>
</gene>
<reference evidence="1 2" key="1">
    <citation type="submission" date="2016-04" db="EMBL/GenBank/DDBJ databases">
        <title>Genome analyses suggest a sexual origin of heterokaryosis in a supposedly ancient asexual fungus.</title>
        <authorList>
            <person name="Ropars J."/>
            <person name="Sedzielewska K."/>
            <person name="Noel J."/>
            <person name="Charron P."/>
            <person name="Farinelli L."/>
            <person name="Marton T."/>
            <person name="Kruger M."/>
            <person name="Pelin A."/>
            <person name="Brachmann A."/>
            <person name="Corradi N."/>
        </authorList>
    </citation>
    <scope>NUCLEOTIDE SEQUENCE [LARGE SCALE GENOMIC DNA]</scope>
    <source>
        <strain evidence="1 2">A5</strain>
    </source>
</reference>
<evidence type="ECO:0000313" key="2">
    <source>
        <dbReference type="Proteomes" id="UP000232722"/>
    </source>
</evidence>
<organism evidence="1 2">
    <name type="scientific">Rhizophagus irregularis</name>
    <dbReference type="NCBI Taxonomy" id="588596"/>
    <lineage>
        <taxon>Eukaryota</taxon>
        <taxon>Fungi</taxon>
        <taxon>Fungi incertae sedis</taxon>
        <taxon>Mucoromycota</taxon>
        <taxon>Glomeromycotina</taxon>
        <taxon>Glomeromycetes</taxon>
        <taxon>Glomerales</taxon>
        <taxon>Glomeraceae</taxon>
        <taxon>Rhizophagus</taxon>
    </lineage>
</organism>
<dbReference type="AlphaFoldDB" id="A0A2N0Q722"/>
<dbReference type="EMBL" id="LLXJ01000113">
    <property type="protein sequence ID" value="PKC14883.1"/>
    <property type="molecule type" value="Genomic_DNA"/>
</dbReference>
<accession>A0A2N0Q722</accession>
<evidence type="ECO:0000313" key="1">
    <source>
        <dbReference type="EMBL" id="PKC14883.1"/>
    </source>
</evidence>
<sequence>MNYSNSKSFHLGEILLWEIIYYIVCASGSDIDRRKLCRYKWCNLFRNSSVEKDCWGVVSNRCKNKLSVEIIPRAKNNLMLGLAFNGLGSAYSLPL</sequence>
<name>A0A2N0Q722_9GLOM</name>
<reference evidence="1 2" key="2">
    <citation type="submission" date="2017-09" db="EMBL/GenBank/DDBJ databases">
        <title>Extensive intraspecific genome diversity in a model arbuscular mycorrhizal fungus.</title>
        <authorList>
            <person name="Chen E.C."/>
            <person name="Morin E."/>
            <person name="Beaudet D."/>
            <person name="Noel J."/>
            <person name="Ndikumana S."/>
            <person name="Charron P."/>
            <person name="St-Onge C."/>
            <person name="Giorgi J."/>
            <person name="Grigoriev I.V."/>
            <person name="Roux C."/>
            <person name="Martin F.M."/>
            <person name="Corradi N."/>
        </authorList>
    </citation>
    <scope>NUCLEOTIDE SEQUENCE [LARGE SCALE GENOMIC DNA]</scope>
    <source>
        <strain evidence="1 2">A5</strain>
    </source>
</reference>
<protein>
    <submittedName>
        <fullName evidence="1">Uncharacterized protein</fullName>
    </submittedName>
</protein>